<sequence length="80" mass="9322">MGEKRIEYTGEGCSLWVKNNSDEEIFHFVVSEFKQEVNGGIEDEEKSGLVLSIEDMREFQKVLRESLEHERQQKPTSCMP</sequence>
<dbReference type="EMBL" id="AQPX01000032">
    <property type="protein sequence ID" value="EON70590.1"/>
    <property type="molecule type" value="Genomic_DNA"/>
</dbReference>
<accession>R7Z8W6</accession>
<protein>
    <submittedName>
        <fullName evidence="1">Uncharacterized protein</fullName>
    </submittedName>
</protein>
<proteinExistence type="predicted"/>
<gene>
    <name evidence="1" type="ORF">H131_21147</name>
</gene>
<organism evidence="1 2">
    <name type="scientific">Lysinibacillus sphaericus OT4b.31</name>
    <dbReference type="NCBI Taxonomy" id="1285586"/>
    <lineage>
        <taxon>Bacteria</taxon>
        <taxon>Bacillati</taxon>
        <taxon>Bacillota</taxon>
        <taxon>Bacilli</taxon>
        <taxon>Bacillales</taxon>
        <taxon>Bacillaceae</taxon>
        <taxon>Lysinibacillus</taxon>
    </lineage>
</organism>
<evidence type="ECO:0000313" key="2">
    <source>
        <dbReference type="Proteomes" id="UP000013911"/>
    </source>
</evidence>
<dbReference type="PATRIC" id="fig|1285586.5.peg.4406"/>
<name>R7Z8W6_LYSSH</name>
<evidence type="ECO:0000313" key="1">
    <source>
        <dbReference type="EMBL" id="EON70590.1"/>
    </source>
</evidence>
<dbReference type="HOGENOM" id="CLU_2585501_0_0_9"/>
<dbReference type="RefSeq" id="WP_010861128.1">
    <property type="nucleotide sequence ID" value="NZ_KB933407.1"/>
</dbReference>
<dbReference type="AlphaFoldDB" id="R7Z8W6"/>
<reference evidence="1 2" key="1">
    <citation type="submission" date="2013-04" db="EMBL/GenBank/DDBJ databases">
        <title>Draft genome of the heavy metal tolerant bacterium Lysinibacillus sphaericus strain OT4b.31.</title>
        <authorList>
            <person name="Pena-Montenegro T.D."/>
            <person name="Dussan J."/>
        </authorList>
    </citation>
    <scope>NUCLEOTIDE SEQUENCE [LARGE SCALE GENOMIC DNA]</scope>
    <source>
        <strain evidence="1 2">OT4b.31</strain>
    </source>
</reference>
<dbReference type="Proteomes" id="UP000013911">
    <property type="component" value="Unassembled WGS sequence"/>
</dbReference>
<comment type="caution">
    <text evidence="1">The sequence shown here is derived from an EMBL/GenBank/DDBJ whole genome shotgun (WGS) entry which is preliminary data.</text>
</comment>